<gene>
    <name evidence="7" type="ORF">DCF25_07630</name>
</gene>
<dbReference type="InterPro" id="IPR024079">
    <property type="entry name" value="MetalloPept_cat_dom_sf"/>
</dbReference>
<dbReference type="GO" id="GO:0008270">
    <property type="term" value="F:zinc ion binding"/>
    <property type="evidence" value="ECO:0007669"/>
    <property type="project" value="InterPro"/>
</dbReference>
<comment type="caution">
    <text evidence="7">The sequence shown here is derived from an EMBL/GenBank/DDBJ whole genome shotgun (WGS) entry which is preliminary data.</text>
</comment>
<name>A0A2W4UKW5_9CYAN</name>
<evidence type="ECO:0000256" key="4">
    <source>
        <dbReference type="ARBA" id="ARBA00022833"/>
    </source>
</evidence>
<evidence type="ECO:0000313" key="8">
    <source>
        <dbReference type="Proteomes" id="UP000249354"/>
    </source>
</evidence>
<protein>
    <recommendedName>
        <fullName evidence="6">Peptidase metallopeptidase domain-containing protein</fullName>
    </recommendedName>
</protein>
<dbReference type="InterPro" id="IPR008979">
    <property type="entry name" value="Galactose-bd-like_sf"/>
</dbReference>
<sequence>MSSPFNTETLQTLLESDFLTLDRVLESLDLSGDDLIAALSDGLVASDSLIDIAQALSEAAIADENLNDTAKTTIQTLLDAVNSRPSSFTSFASSIFSNGRSSDRIPPLLTPAFEAYEFSIPPNAAAFTTLTRTGDRIYNGQSSAEPLKWGGSSDGTTNVTFAFDDAFAVNGLSFSQAKNLVINALSVWAKYAPLNFQEIQDPGAGDLVDILVQSNAIDGPGKTLAFAYFPTYGDITFDTAEQWTDTKFLETATHELGHSLGLDHEDGVDAVMNSVLGNKFEGQTAPFLLDDDINGIRNLYGTGSGAVFTLDQGVVQAAEPVVQLASNLVTNGSFEDTPVQADSFGVYSAIKGWTKISGIGFKVDRRTERFGEAADGTAWIELDAYGQNTTVGQNVDTLTGRDYTLSVDFTSGGRDVSSTEVDVFWEGEKIDRLTGGGPGSWKTYQYLVKGSDRNVSTLAFRAVGAVDSVGGFIDNVSLLARANATAADTSYILGSTQQQSEGETLFSSSDDFAPELIIGEQSQIFPDAAFLV</sequence>
<dbReference type="PANTHER" id="PTHR10201:SF323">
    <property type="entry name" value="MATRIX METALLOPROTEINASE-21"/>
    <property type="match status" value="1"/>
</dbReference>
<dbReference type="GO" id="GO:0031012">
    <property type="term" value="C:extracellular matrix"/>
    <property type="evidence" value="ECO:0007669"/>
    <property type="project" value="InterPro"/>
</dbReference>
<dbReference type="InterPro" id="IPR001818">
    <property type="entry name" value="Pept_M10_metallopeptidase"/>
</dbReference>
<evidence type="ECO:0000256" key="2">
    <source>
        <dbReference type="ARBA" id="ARBA00022723"/>
    </source>
</evidence>
<evidence type="ECO:0000313" key="7">
    <source>
        <dbReference type="EMBL" id="PZO19867.1"/>
    </source>
</evidence>
<dbReference type="GO" id="GO:0004222">
    <property type="term" value="F:metalloendopeptidase activity"/>
    <property type="evidence" value="ECO:0007669"/>
    <property type="project" value="InterPro"/>
</dbReference>
<dbReference type="Proteomes" id="UP000249354">
    <property type="component" value="Unassembled WGS sequence"/>
</dbReference>
<dbReference type="SUPFAM" id="SSF55486">
    <property type="entry name" value="Metalloproteases ('zincins'), catalytic domain"/>
    <property type="match status" value="1"/>
</dbReference>
<keyword evidence="2" id="KW-0479">Metal-binding</keyword>
<dbReference type="SMART" id="SM00235">
    <property type="entry name" value="ZnMc"/>
    <property type="match status" value="1"/>
</dbReference>
<dbReference type="GO" id="GO:0006508">
    <property type="term" value="P:proteolysis"/>
    <property type="evidence" value="ECO:0007669"/>
    <property type="project" value="UniProtKB-KW"/>
</dbReference>
<dbReference type="Pfam" id="PF00413">
    <property type="entry name" value="Peptidase_M10"/>
    <property type="match status" value="1"/>
</dbReference>
<evidence type="ECO:0000256" key="3">
    <source>
        <dbReference type="ARBA" id="ARBA00022801"/>
    </source>
</evidence>
<evidence type="ECO:0000259" key="6">
    <source>
        <dbReference type="SMART" id="SM00235"/>
    </source>
</evidence>
<evidence type="ECO:0000256" key="1">
    <source>
        <dbReference type="ARBA" id="ARBA00022670"/>
    </source>
</evidence>
<organism evidence="7 8">
    <name type="scientific">Leptolyngbya foveolarum</name>
    <dbReference type="NCBI Taxonomy" id="47253"/>
    <lineage>
        <taxon>Bacteria</taxon>
        <taxon>Bacillati</taxon>
        <taxon>Cyanobacteriota</taxon>
        <taxon>Cyanophyceae</taxon>
        <taxon>Leptolyngbyales</taxon>
        <taxon>Leptolyngbyaceae</taxon>
        <taxon>Leptolyngbya group</taxon>
        <taxon>Leptolyngbya</taxon>
    </lineage>
</organism>
<dbReference type="AlphaFoldDB" id="A0A2W4UKW5"/>
<reference evidence="7 8" key="2">
    <citation type="submission" date="2018-06" db="EMBL/GenBank/DDBJ databases">
        <title>Metagenomic assembly of (sub)arctic Cyanobacteria and their associated microbiome from non-axenic cultures.</title>
        <authorList>
            <person name="Baurain D."/>
        </authorList>
    </citation>
    <scope>NUCLEOTIDE SEQUENCE [LARGE SCALE GENOMIC DNA]</scope>
    <source>
        <strain evidence="7">ULC129bin1</strain>
    </source>
</reference>
<dbReference type="Gene3D" id="2.60.120.260">
    <property type="entry name" value="Galactose-binding domain-like"/>
    <property type="match status" value="1"/>
</dbReference>
<dbReference type="Gene3D" id="3.40.390.10">
    <property type="entry name" value="Collagenase (Catalytic Domain)"/>
    <property type="match status" value="1"/>
</dbReference>
<evidence type="ECO:0000256" key="5">
    <source>
        <dbReference type="ARBA" id="ARBA00023049"/>
    </source>
</evidence>
<dbReference type="InterPro" id="IPR021190">
    <property type="entry name" value="Pept_M10A"/>
</dbReference>
<dbReference type="PANTHER" id="PTHR10201">
    <property type="entry name" value="MATRIX METALLOPROTEINASE"/>
    <property type="match status" value="1"/>
</dbReference>
<dbReference type="PRINTS" id="PR00138">
    <property type="entry name" value="MATRIXIN"/>
</dbReference>
<reference evidence="8" key="1">
    <citation type="submission" date="2018-04" db="EMBL/GenBank/DDBJ databases">
        <authorList>
            <person name="Cornet L."/>
        </authorList>
    </citation>
    <scope>NUCLEOTIDE SEQUENCE [LARGE SCALE GENOMIC DNA]</scope>
</reference>
<feature type="domain" description="Peptidase metallopeptidase" evidence="6">
    <location>
        <begin position="145"/>
        <end position="302"/>
    </location>
</feature>
<accession>A0A2W4UKW5</accession>
<proteinExistence type="predicted"/>
<keyword evidence="5" id="KW-0482">Metalloprotease</keyword>
<keyword evidence="1" id="KW-0645">Protease</keyword>
<dbReference type="InterPro" id="IPR006026">
    <property type="entry name" value="Peptidase_Metallo"/>
</dbReference>
<dbReference type="EMBL" id="QBMC01000037">
    <property type="protein sequence ID" value="PZO19867.1"/>
    <property type="molecule type" value="Genomic_DNA"/>
</dbReference>
<keyword evidence="4" id="KW-0862">Zinc</keyword>
<dbReference type="SUPFAM" id="SSF49785">
    <property type="entry name" value="Galactose-binding domain-like"/>
    <property type="match status" value="1"/>
</dbReference>
<keyword evidence="3" id="KW-0378">Hydrolase</keyword>